<feature type="region of interest" description="Disordered" evidence="4">
    <location>
        <begin position="379"/>
        <end position="398"/>
    </location>
</feature>
<feature type="domain" description="Signal transduction histidine kinase subgroup 3 dimerisation and phosphoacceptor" evidence="6">
    <location>
        <begin position="190"/>
        <end position="249"/>
    </location>
</feature>
<dbReference type="GO" id="GO:0000155">
    <property type="term" value="F:phosphorelay sensor kinase activity"/>
    <property type="evidence" value="ECO:0007669"/>
    <property type="project" value="InterPro"/>
</dbReference>
<dbReference type="Proteomes" id="UP000237966">
    <property type="component" value="Unassembled WGS sequence"/>
</dbReference>
<evidence type="ECO:0000313" key="8">
    <source>
        <dbReference type="Proteomes" id="UP000237966"/>
    </source>
</evidence>
<keyword evidence="5" id="KW-1133">Transmembrane helix</keyword>
<dbReference type="SUPFAM" id="SSF55874">
    <property type="entry name" value="ATPase domain of HSP90 chaperone/DNA topoisomerase II/histidine kinase"/>
    <property type="match status" value="1"/>
</dbReference>
<organism evidence="7 8">
    <name type="scientific">Rathayibacter toxicus</name>
    <dbReference type="NCBI Taxonomy" id="145458"/>
    <lineage>
        <taxon>Bacteria</taxon>
        <taxon>Bacillati</taxon>
        <taxon>Actinomycetota</taxon>
        <taxon>Actinomycetes</taxon>
        <taxon>Micrococcales</taxon>
        <taxon>Microbacteriaceae</taxon>
        <taxon>Rathayibacter</taxon>
    </lineage>
</organism>
<dbReference type="GeneID" id="93666985"/>
<feature type="transmembrane region" description="Helical" evidence="5">
    <location>
        <begin position="107"/>
        <end position="135"/>
    </location>
</feature>
<dbReference type="Gene3D" id="3.30.565.10">
    <property type="entry name" value="Histidine kinase-like ATPase, C-terminal domain"/>
    <property type="match status" value="1"/>
</dbReference>
<feature type="transmembrane region" description="Helical" evidence="5">
    <location>
        <begin position="147"/>
        <end position="166"/>
    </location>
</feature>
<gene>
    <name evidence="7" type="ORF">C5C51_06660</name>
</gene>
<dbReference type="CDD" id="cd16917">
    <property type="entry name" value="HATPase_UhpB-NarQ-NarX-like"/>
    <property type="match status" value="1"/>
</dbReference>
<dbReference type="Pfam" id="PF07730">
    <property type="entry name" value="HisKA_3"/>
    <property type="match status" value="1"/>
</dbReference>
<dbReference type="KEGG" id="rtc:APU90_10210"/>
<dbReference type="Gene3D" id="1.20.5.1930">
    <property type="match status" value="1"/>
</dbReference>
<feature type="transmembrane region" description="Helical" evidence="5">
    <location>
        <begin position="82"/>
        <end position="101"/>
    </location>
</feature>
<reference evidence="7 8" key="1">
    <citation type="submission" date="2018-02" db="EMBL/GenBank/DDBJ databases">
        <title>Bacteriophage NCPPB3778 and a type I-E CRISPR drive the evolution of the US Biological Select Agent, Rathayibacter toxicus.</title>
        <authorList>
            <person name="Davis E.W.II."/>
            <person name="Tabima J.F."/>
            <person name="Weisberg A.J."/>
            <person name="Lopes L.D."/>
            <person name="Wiseman M.S."/>
            <person name="Wiseman M.S."/>
            <person name="Pupko T."/>
            <person name="Belcher M.S."/>
            <person name="Sechler A.J."/>
            <person name="Tancos M.A."/>
            <person name="Schroeder B.K."/>
            <person name="Murray T.D."/>
            <person name="Luster D.G."/>
            <person name="Schneider W.L."/>
            <person name="Rogers E."/>
            <person name="Andreote F.D."/>
            <person name="Grunwald N.J."/>
            <person name="Putnam M.L."/>
            <person name="Chang J.H."/>
        </authorList>
    </citation>
    <scope>NUCLEOTIDE SEQUENCE [LARGE SCALE GENOMIC DNA]</scope>
    <source>
        <strain evidence="7 8">FH99</strain>
    </source>
</reference>
<proteinExistence type="predicted"/>
<keyword evidence="5" id="KW-0812">Transmembrane</keyword>
<feature type="transmembrane region" description="Helical" evidence="5">
    <location>
        <begin position="21"/>
        <end position="40"/>
    </location>
</feature>
<dbReference type="InterPro" id="IPR050482">
    <property type="entry name" value="Sensor_HK_TwoCompSys"/>
</dbReference>
<evidence type="ECO:0000256" key="1">
    <source>
        <dbReference type="ARBA" id="ARBA00022679"/>
    </source>
</evidence>
<dbReference type="OrthoDB" id="5241784at2"/>
<dbReference type="PANTHER" id="PTHR24421">
    <property type="entry name" value="NITRATE/NITRITE SENSOR PROTEIN NARX-RELATED"/>
    <property type="match status" value="1"/>
</dbReference>
<protein>
    <submittedName>
        <fullName evidence="7">Two-component sensor histidine kinase</fullName>
    </submittedName>
</protein>
<dbReference type="GO" id="GO:0016020">
    <property type="term" value="C:membrane"/>
    <property type="evidence" value="ECO:0007669"/>
    <property type="project" value="InterPro"/>
</dbReference>
<name>A0A2S5Y7L7_9MICO</name>
<comment type="caution">
    <text evidence="7">The sequence shown here is derived from an EMBL/GenBank/DDBJ whole genome shotgun (WGS) entry which is preliminary data.</text>
</comment>
<feature type="transmembrane region" description="Helical" evidence="5">
    <location>
        <begin position="52"/>
        <end position="75"/>
    </location>
</feature>
<dbReference type="InterPro" id="IPR011712">
    <property type="entry name" value="Sig_transdc_His_kin_sub3_dim/P"/>
</dbReference>
<evidence type="ECO:0000256" key="4">
    <source>
        <dbReference type="SAM" id="MobiDB-lite"/>
    </source>
</evidence>
<evidence type="ECO:0000256" key="2">
    <source>
        <dbReference type="ARBA" id="ARBA00022777"/>
    </source>
</evidence>
<evidence type="ECO:0000256" key="5">
    <source>
        <dbReference type="SAM" id="Phobius"/>
    </source>
</evidence>
<dbReference type="InterPro" id="IPR036890">
    <property type="entry name" value="HATPase_C_sf"/>
</dbReference>
<keyword evidence="5" id="KW-0472">Membrane</keyword>
<keyword evidence="3" id="KW-0902">Two-component regulatory system</keyword>
<evidence type="ECO:0000259" key="6">
    <source>
        <dbReference type="Pfam" id="PF07730"/>
    </source>
</evidence>
<keyword evidence="1" id="KW-0808">Transferase</keyword>
<keyword evidence="2 7" id="KW-0418">Kinase</keyword>
<dbReference type="GO" id="GO:0046983">
    <property type="term" value="F:protein dimerization activity"/>
    <property type="evidence" value="ECO:0007669"/>
    <property type="project" value="InterPro"/>
</dbReference>
<evidence type="ECO:0000256" key="3">
    <source>
        <dbReference type="ARBA" id="ARBA00023012"/>
    </source>
</evidence>
<accession>A0A2S5Y7L7</accession>
<sequence length="398" mass="42675">MRESGPTAVIPWRRTSAQTRVSLLGSILIAVSLITISIVTTTTPSTDSEPTLVAAQLTLIAVVTASTAASFRIAFGAPHSRLLLLALIIEGPLVLAIAWTSNWTLGWVWAASVCLAYGGGWGLVTLSAILTNLVLRDTMTPGWSLDDLVVTVTMPFFTIFAIYIPIRLAVVSERLVLSREEVARLRVDDERCRIARDLHDILGRTLVVVSLREQAVLRLLERGRSAEAVEQLTASSRIVAEGQAALRSLTDGPTIADFQVELRSAQELCERVGIAWEEQVASSGDAATQELAAAILREAVTNMLKHSRPVRCWIHQTEENGALVLTIGNDGCPSDPTLTGRGTGLRTLRVRCAVIGGALDASSPEPGIFRVVARLPTTPPPVIPSPHPTSLPTVKQGS</sequence>
<dbReference type="AlphaFoldDB" id="A0A2S5Y7L7"/>
<dbReference type="RefSeq" id="WP_051210077.1">
    <property type="nucleotide sequence ID" value="NZ_CP010848.1"/>
</dbReference>
<feature type="compositionally biased region" description="Pro residues" evidence="4">
    <location>
        <begin position="379"/>
        <end position="389"/>
    </location>
</feature>
<evidence type="ECO:0000313" key="7">
    <source>
        <dbReference type="EMBL" id="PPI15439.1"/>
    </source>
</evidence>
<dbReference type="PANTHER" id="PTHR24421:SF63">
    <property type="entry name" value="SENSOR HISTIDINE KINASE DESK"/>
    <property type="match status" value="1"/>
</dbReference>
<dbReference type="EMBL" id="PSWU01000007">
    <property type="protein sequence ID" value="PPI15439.1"/>
    <property type="molecule type" value="Genomic_DNA"/>
</dbReference>